<evidence type="ECO:0000313" key="6">
    <source>
        <dbReference type="Proteomes" id="UP000027920"/>
    </source>
</evidence>
<evidence type="ECO:0000256" key="1">
    <source>
        <dbReference type="ARBA" id="ARBA00022857"/>
    </source>
</evidence>
<dbReference type="PANTHER" id="PTHR43364:SF7">
    <property type="entry name" value="NADP-DEPENDENT OXIDOREDUCTASE DOMAIN-CONTAINING PROTEIN-RELATED"/>
    <property type="match status" value="1"/>
</dbReference>
<dbReference type="RefSeq" id="XP_013254206.1">
    <property type="nucleotide sequence ID" value="XM_013398752.1"/>
</dbReference>
<keyword evidence="6" id="KW-1185">Reference proteome</keyword>
<protein>
    <recommendedName>
        <fullName evidence="4">NADP-dependent oxidoreductase domain-containing protein</fullName>
    </recommendedName>
</protein>
<evidence type="ECO:0000313" key="5">
    <source>
        <dbReference type="EMBL" id="KEF51616.1"/>
    </source>
</evidence>
<evidence type="ECO:0000259" key="4">
    <source>
        <dbReference type="Pfam" id="PF00248"/>
    </source>
</evidence>
<reference evidence="5 6" key="1">
    <citation type="submission" date="2013-03" db="EMBL/GenBank/DDBJ databases">
        <title>The Genome Sequence of Exophiala aquamarina CBS 119918.</title>
        <authorList>
            <consortium name="The Broad Institute Genomics Platform"/>
            <person name="Cuomo C."/>
            <person name="de Hoog S."/>
            <person name="Gorbushina A."/>
            <person name="Walker B."/>
            <person name="Young S.K."/>
            <person name="Zeng Q."/>
            <person name="Gargeya S."/>
            <person name="Fitzgerald M."/>
            <person name="Haas B."/>
            <person name="Abouelleil A."/>
            <person name="Allen A.W."/>
            <person name="Alvarado L."/>
            <person name="Arachchi H.M."/>
            <person name="Berlin A.M."/>
            <person name="Chapman S.B."/>
            <person name="Gainer-Dewar J."/>
            <person name="Goldberg J."/>
            <person name="Griggs A."/>
            <person name="Gujja S."/>
            <person name="Hansen M."/>
            <person name="Howarth C."/>
            <person name="Imamovic A."/>
            <person name="Ireland A."/>
            <person name="Larimer J."/>
            <person name="McCowan C."/>
            <person name="Murphy C."/>
            <person name="Pearson M."/>
            <person name="Poon T.W."/>
            <person name="Priest M."/>
            <person name="Roberts A."/>
            <person name="Saif S."/>
            <person name="Shea T."/>
            <person name="Sisk P."/>
            <person name="Sykes S."/>
            <person name="Wortman J."/>
            <person name="Nusbaum C."/>
            <person name="Birren B."/>
        </authorList>
    </citation>
    <scope>NUCLEOTIDE SEQUENCE [LARGE SCALE GENOMIC DNA]</scope>
    <source>
        <strain evidence="5 6">CBS 119918</strain>
    </source>
</reference>
<dbReference type="VEuPathDB" id="FungiDB:A1O9_12251"/>
<comment type="similarity">
    <text evidence="3">Belongs to the aldo/keto reductase family. Aldo/keto reductase 2 subfamily.</text>
</comment>
<dbReference type="InterPro" id="IPR050523">
    <property type="entry name" value="AKR_Detox_Biosynth"/>
</dbReference>
<organism evidence="5 6">
    <name type="scientific">Exophiala aquamarina CBS 119918</name>
    <dbReference type="NCBI Taxonomy" id="1182545"/>
    <lineage>
        <taxon>Eukaryota</taxon>
        <taxon>Fungi</taxon>
        <taxon>Dikarya</taxon>
        <taxon>Ascomycota</taxon>
        <taxon>Pezizomycotina</taxon>
        <taxon>Eurotiomycetes</taxon>
        <taxon>Chaetothyriomycetidae</taxon>
        <taxon>Chaetothyriales</taxon>
        <taxon>Herpotrichiellaceae</taxon>
        <taxon>Exophiala</taxon>
    </lineage>
</organism>
<dbReference type="GeneID" id="25287145"/>
<dbReference type="Proteomes" id="UP000027920">
    <property type="component" value="Unassembled WGS sequence"/>
</dbReference>
<dbReference type="SUPFAM" id="SSF51430">
    <property type="entry name" value="NAD(P)-linked oxidoreductase"/>
    <property type="match status" value="1"/>
</dbReference>
<dbReference type="Pfam" id="PF00248">
    <property type="entry name" value="Aldo_ket_red"/>
    <property type="match status" value="1"/>
</dbReference>
<dbReference type="STRING" id="1182545.A0A072NVH9"/>
<dbReference type="Gene3D" id="3.20.20.100">
    <property type="entry name" value="NADP-dependent oxidoreductase domain"/>
    <property type="match status" value="1"/>
</dbReference>
<keyword evidence="2" id="KW-0560">Oxidoreductase</keyword>
<evidence type="ECO:0000256" key="2">
    <source>
        <dbReference type="ARBA" id="ARBA00023002"/>
    </source>
</evidence>
<name>A0A072NVH9_9EURO</name>
<comment type="caution">
    <text evidence="5">The sequence shown here is derived from an EMBL/GenBank/DDBJ whole genome shotgun (WGS) entry which is preliminary data.</text>
</comment>
<dbReference type="OrthoDB" id="48988at2759"/>
<dbReference type="InterPro" id="IPR023210">
    <property type="entry name" value="NADP_OxRdtase_dom"/>
</dbReference>
<dbReference type="EMBL" id="AMGV01000022">
    <property type="protein sequence ID" value="KEF51616.1"/>
    <property type="molecule type" value="Genomic_DNA"/>
</dbReference>
<dbReference type="AlphaFoldDB" id="A0A072NVH9"/>
<keyword evidence="1" id="KW-0521">NADP</keyword>
<feature type="domain" description="NADP-dependent oxidoreductase" evidence="4">
    <location>
        <begin position="3"/>
        <end position="285"/>
    </location>
</feature>
<dbReference type="GO" id="GO:0016491">
    <property type="term" value="F:oxidoreductase activity"/>
    <property type="evidence" value="ECO:0007669"/>
    <property type="project" value="UniProtKB-KW"/>
</dbReference>
<dbReference type="PANTHER" id="PTHR43364">
    <property type="entry name" value="NADH-SPECIFIC METHYLGLYOXAL REDUCTASE-RELATED"/>
    <property type="match status" value="1"/>
</dbReference>
<proteinExistence type="inferred from homology"/>
<dbReference type="InterPro" id="IPR036812">
    <property type="entry name" value="NAD(P)_OxRdtase_dom_sf"/>
</dbReference>
<sequence>MGECTKENAFELLETFYNLGGNFIDTANQYQGGQSEEWIGEWAESTGRRNELIISTKYTLGWKTGEPVQHSNFGGTGTKSMHVSLEASLKKLRTTYIDLFYVHSWDFATGIPELMQSLNIFIQQGKVLYLGISDTPAWVVAKANCYARQHGLRGFSIYQGRFSAQARDVERDILPMCIDEGMAFNAWGVNGNGYFRAPDAAPEEQDRETPFILTGREQEVSQALHNVAQRKNTHIFAIAIAYVLHKAPYVFPLVGGRVVAHLKSNIDALSVELNEEDMDDIEKAYDFDAGFPNTWLNPGGKVPYGPEDIRFLKDLGYFDYVQVPKAAKVHKQQFNFAKLST</sequence>
<accession>A0A072NVH9</accession>
<evidence type="ECO:0000256" key="3">
    <source>
        <dbReference type="ARBA" id="ARBA00038157"/>
    </source>
</evidence>
<dbReference type="HOGENOM" id="CLU_023205_2_2_1"/>
<gene>
    <name evidence="5" type="ORF">A1O9_12251</name>
</gene>